<dbReference type="SMART" id="SM00420">
    <property type="entry name" value="HTH_DEOR"/>
    <property type="match status" value="1"/>
</dbReference>
<evidence type="ECO:0000256" key="2">
    <source>
        <dbReference type="ARBA" id="ARBA00023015"/>
    </source>
</evidence>
<dbReference type="InterPro" id="IPR001034">
    <property type="entry name" value="DeoR_HTH"/>
</dbReference>
<evidence type="ECO:0000313" key="6">
    <source>
        <dbReference type="Proteomes" id="UP000759103"/>
    </source>
</evidence>
<evidence type="ECO:0000256" key="1">
    <source>
        <dbReference type="ARBA" id="ARBA00022491"/>
    </source>
</evidence>
<evidence type="ECO:0000256" key="3">
    <source>
        <dbReference type="ARBA" id="ARBA00023163"/>
    </source>
</evidence>
<dbReference type="InterPro" id="IPR037171">
    <property type="entry name" value="NagB/RpiA_transferase-like"/>
</dbReference>
<keyword evidence="5" id="KW-0238">DNA-binding</keyword>
<reference evidence="5 6" key="1">
    <citation type="submission" date="2021-07" db="EMBL/GenBank/DDBJ databases">
        <title>Sphingomonas sp.</title>
        <authorList>
            <person name="Feng G."/>
            <person name="Li J."/>
            <person name="Pan M."/>
        </authorList>
    </citation>
    <scope>NUCLEOTIDE SEQUENCE [LARGE SCALE GENOMIC DNA]</scope>
    <source>
        <strain evidence="5 6">RRHST34</strain>
    </source>
</reference>
<dbReference type="PROSITE" id="PS51000">
    <property type="entry name" value="HTH_DEOR_2"/>
    <property type="match status" value="1"/>
</dbReference>
<organism evidence="5 6">
    <name type="scientific">Sphingomonas citri</name>
    <dbReference type="NCBI Taxonomy" id="2862499"/>
    <lineage>
        <taxon>Bacteria</taxon>
        <taxon>Pseudomonadati</taxon>
        <taxon>Pseudomonadota</taxon>
        <taxon>Alphaproteobacteria</taxon>
        <taxon>Sphingomonadales</taxon>
        <taxon>Sphingomonadaceae</taxon>
        <taxon>Sphingomonas</taxon>
    </lineage>
</organism>
<evidence type="ECO:0000313" key="5">
    <source>
        <dbReference type="EMBL" id="MBW6533118.1"/>
    </source>
</evidence>
<dbReference type="SUPFAM" id="SSF46785">
    <property type="entry name" value="Winged helix' DNA-binding domain"/>
    <property type="match status" value="1"/>
</dbReference>
<sequence>MSAAAPDGGDPAAERHRRILALARGAGRVTVDDLAARFEVTPQTIRRDLNVLARRALLSRVHGGAIVTSGVDNLAYAKRRGVATGAKAAIGAAAAALIPNGASLFINIGTTTEAVAGQLVAHRDLLVISNNLNVIDLLDGHDGIELVVVGGQVRRGDRAVVGALAMRFIESFKVDVALIGASAIDPDGSLLDFAADEVQVTQTIARNARQVILVVDASKVGRAAPVRVGRLDMVDYLVTDQPLPEELLRACHEHRVQVIEAG</sequence>
<dbReference type="PANTHER" id="PTHR30363">
    <property type="entry name" value="HTH-TYPE TRANSCRIPTIONAL REGULATOR SRLR-RELATED"/>
    <property type="match status" value="1"/>
</dbReference>
<dbReference type="SMART" id="SM01134">
    <property type="entry name" value="DeoRC"/>
    <property type="match status" value="1"/>
</dbReference>
<keyword evidence="3" id="KW-0804">Transcription</keyword>
<keyword evidence="2" id="KW-0805">Transcription regulation</keyword>
<dbReference type="RefSeq" id="WP_219750649.1">
    <property type="nucleotide sequence ID" value="NZ_JAHXZN010000014.1"/>
</dbReference>
<keyword evidence="1" id="KW-0678">Repressor</keyword>
<dbReference type="InterPro" id="IPR036390">
    <property type="entry name" value="WH_DNA-bd_sf"/>
</dbReference>
<gene>
    <name evidence="5" type="ORF">KZ820_20430</name>
</gene>
<dbReference type="EMBL" id="JAHXZN010000014">
    <property type="protein sequence ID" value="MBW6533118.1"/>
    <property type="molecule type" value="Genomic_DNA"/>
</dbReference>
<dbReference type="PRINTS" id="PR00037">
    <property type="entry name" value="HTHLACR"/>
</dbReference>
<proteinExistence type="predicted"/>
<keyword evidence="6" id="KW-1185">Reference proteome</keyword>
<protein>
    <submittedName>
        <fullName evidence="5">DeoR/GlpR family DNA-binding transcription regulator</fullName>
    </submittedName>
</protein>
<dbReference type="GO" id="GO:0003677">
    <property type="term" value="F:DNA binding"/>
    <property type="evidence" value="ECO:0007669"/>
    <property type="project" value="UniProtKB-KW"/>
</dbReference>
<accession>A0ABS7BU42</accession>
<dbReference type="Pfam" id="PF00455">
    <property type="entry name" value="DeoRC"/>
    <property type="match status" value="1"/>
</dbReference>
<dbReference type="InterPro" id="IPR050313">
    <property type="entry name" value="Carb_Metab_HTH_regulators"/>
</dbReference>
<dbReference type="SUPFAM" id="SSF100950">
    <property type="entry name" value="NagB/RpiA/CoA transferase-like"/>
    <property type="match status" value="1"/>
</dbReference>
<feature type="domain" description="HTH deoR-type" evidence="4">
    <location>
        <begin position="12"/>
        <end position="67"/>
    </location>
</feature>
<dbReference type="PANTHER" id="PTHR30363:SF4">
    <property type="entry name" value="GLYCEROL-3-PHOSPHATE REGULON REPRESSOR"/>
    <property type="match status" value="1"/>
</dbReference>
<dbReference type="InterPro" id="IPR014036">
    <property type="entry name" value="DeoR-like_C"/>
</dbReference>
<dbReference type="Gene3D" id="3.40.50.1360">
    <property type="match status" value="1"/>
</dbReference>
<dbReference type="InterPro" id="IPR036388">
    <property type="entry name" value="WH-like_DNA-bd_sf"/>
</dbReference>
<dbReference type="Pfam" id="PF08220">
    <property type="entry name" value="HTH_DeoR"/>
    <property type="match status" value="1"/>
</dbReference>
<evidence type="ECO:0000259" key="4">
    <source>
        <dbReference type="PROSITE" id="PS51000"/>
    </source>
</evidence>
<dbReference type="Proteomes" id="UP000759103">
    <property type="component" value="Unassembled WGS sequence"/>
</dbReference>
<comment type="caution">
    <text evidence="5">The sequence shown here is derived from an EMBL/GenBank/DDBJ whole genome shotgun (WGS) entry which is preliminary data.</text>
</comment>
<dbReference type="Gene3D" id="1.10.10.10">
    <property type="entry name" value="Winged helix-like DNA-binding domain superfamily/Winged helix DNA-binding domain"/>
    <property type="match status" value="1"/>
</dbReference>
<name>A0ABS7BU42_9SPHN</name>